<dbReference type="CDD" id="cd01166">
    <property type="entry name" value="KdgK"/>
    <property type="match status" value="1"/>
</dbReference>
<dbReference type="InterPro" id="IPR002173">
    <property type="entry name" value="Carboh/pur_kinase_PfkB_CS"/>
</dbReference>
<evidence type="ECO:0000256" key="2">
    <source>
        <dbReference type="ARBA" id="ARBA00022679"/>
    </source>
</evidence>
<dbReference type="GO" id="GO:0019698">
    <property type="term" value="P:D-galacturonate catabolic process"/>
    <property type="evidence" value="ECO:0007669"/>
    <property type="project" value="TreeGrafter"/>
</dbReference>
<dbReference type="GO" id="GO:0005829">
    <property type="term" value="C:cytosol"/>
    <property type="evidence" value="ECO:0007669"/>
    <property type="project" value="TreeGrafter"/>
</dbReference>
<organism evidence="5 6">
    <name type="scientific">Siculibacillus lacustris</name>
    <dbReference type="NCBI Taxonomy" id="1549641"/>
    <lineage>
        <taxon>Bacteria</taxon>
        <taxon>Pseudomonadati</taxon>
        <taxon>Pseudomonadota</taxon>
        <taxon>Alphaproteobacteria</taxon>
        <taxon>Hyphomicrobiales</taxon>
        <taxon>Ancalomicrobiaceae</taxon>
        <taxon>Siculibacillus</taxon>
    </lineage>
</organism>
<gene>
    <name evidence="5" type="ORF">EYW49_13530</name>
</gene>
<reference evidence="5 6" key="1">
    <citation type="submission" date="2019-02" db="EMBL/GenBank/DDBJ databases">
        <title>Siculibacillus lacustris gen. nov., sp. nov., a new rosette-forming bacterium isolated from a freshwater crater lake (Lake St. Ana, Romania).</title>
        <authorList>
            <person name="Felfoldi T."/>
            <person name="Marton Z."/>
            <person name="Szabo A."/>
            <person name="Mentes A."/>
            <person name="Boka K."/>
            <person name="Marialigeti K."/>
            <person name="Mathe I."/>
            <person name="Koncz M."/>
            <person name="Schumann P."/>
            <person name="Toth E."/>
        </authorList>
    </citation>
    <scope>NUCLEOTIDE SEQUENCE [LARGE SCALE GENOMIC DNA]</scope>
    <source>
        <strain evidence="5 6">SA-279</strain>
    </source>
</reference>
<comment type="similarity">
    <text evidence="1">Belongs to the carbohydrate kinase PfkB family.</text>
</comment>
<dbReference type="Pfam" id="PF00294">
    <property type="entry name" value="PfkB"/>
    <property type="match status" value="1"/>
</dbReference>
<dbReference type="Gene3D" id="3.40.1190.20">
    <property type="match status" value="1"/>
</dbReference>
<keyword evidence="2" id="KW-0808">Transferase</keyword>
<keyword evidence="3 5" id="KW-0418">Kinase</keyword>
<evidence type="ECO:0000313" key="6">
    <source>
        <dbReference type="Proteomes" id="UP000292781"/>
    </source>
</evidence>
<evidence type="ECO:0000256" key="1">
    <source>
        <dbReference type="ARBA" id="ARBA00010688"/>
    </source>
</evidence>
<keyword evidence="6" id="KW-1185">Reference proteome</keyword>
<sequence length="304" mass="33639">MRVAVLGECMVEIRHVDADNARFSFGGDVLNTAIYLTRLGLPTRFVTALGDDRYSDRMIERWTAEGVLTDAVRIMPRRLPGMYVIETSPNGERRFLYWRTDSPARDIFTAAQAEETTRWLLDTDVLFLSGITLSLYGEAGLWRLFAALKQARRIGVRIVLDTNFRPRNWPDLSIARAAFSELADVVDIVLAGDEDLGLLFGTADAEATLRDWLDFDRTEVVLKCGKGDCRIWAQGAQYRVAAERVDDVVDTTAAGDSFAAAYLASRLRGGAPDAAARDGHRLAATVIRHPGAIIPRSAMPDFAV</sequence>
<dbReference type="RefSeq" id="WP_131310119.1">
    <property type="nucleotide sequence ID" value="NZ_SJFN01000019.1"/>
</dbReference>
<dbReference type="InterPro" id="IPR011611">
    <property type="entry name" value="PfkB_dom"/>
</dbReference>
<comment type="caution">
    <text evidence="5">The sequence shown here is derived from an EMBL/GenBank/DDBJ whole genome shotgun (WGS) entry which is preliminary data.</text>
</comment>
<evidence type="ECO:0000256" key="3">
    <source>
        <dbReference type="ARBA" id="ARBA00022777"/>
    </source>
</evidence>
<dbReference type="EMBL" id="SJFN01000019">
    <property type="protein sequence ID" value="TBW36612.1"/>
    <property type="molecule type" value="Genomic_DNA"/>
</dbReference>
<dbReference type="Proteomes" id="UP000292781">
    <property type="component" value="Unassembled WGS sequence"/>
</dbReference>
<dbReference type="PROSITE" id="PS00584">
    <property type="entry name" value="PFKB_KINASES_2"/>
    <property type="match status" value="1"/>
</dbReference>
<dbReference type="OrthoDB" id="9776822at2"/>
<name>A0A4Q9VP83_9HYPH</name>
<dbReference type="SUPFAM" id="SSF53613">
    <property type="entry name" value="Ribokinase-like"/>
    <property type="match status" value="1"/>
</dbReference>
<dbReference type="InterPro" id="IPR029056">
    <property type="entry name" value="Ribokinase-like"/>
</dbReference>
<protein>
    <submittedName>
        <fullName evidence="5">Sugar kinase</fullName>
    </submittedName>
</protein>
<feature type="domain" description="Carbohydrate kinase PfkB" evidence="4">
    <location>
        <begin position="3"/>
        <end position="295"/>
    </location>
</feature>
<evidence type="ECO:0000259" key="4">
    <source>
        <dbReference type="Pfam" id="PF00294"/>
    </source>
</evidence>
<dbReference type="PANTHER" id="PTHR43085">
    <property type="entry name" value="HEXOKINASE FAMILY MEMBER"/>
    <property type="match status" value="1"/>
</dbReference>
<dbReference type="InterPro" id="IPR050306">
    <property type="entry name" value="PfkB_Carbo_kinase"/>
</dbReference>
<proteinExistence type="inferred from homology"/>
<evidence type="ECO:0000313" key="5">
    <source>
        <dbReference type="EMBL" id="TBW36612.1"/>
    </source>
</evidence>
<dbReference type="AlphaFoldDB" id="A0A4Q9VP83"/>
<dbReference type="PANTHER" id="PTHR43085:SF15">
    <property type="entry name" value="2-DEHYDRO-3-DEOXYGLUCONOKINASE"/>
    <property type="match status" value="1"/>
</dbReference>
<dbReference type="GO" id="GO:0006974">
    <property type="term" value="P:DNA damage response"/>
    <property type="evidence" value="ECO:0007669"/>
    <property type="project" value="TreeGrafter"/>
</dbReference>
<dbReference type="GO" id="GO:0008673">
    <property type="term" value="F:2-dehydro-3-deoxygluconokinase activity"/>
    <property type="evidence" value="ECO:0007669"/>
    <property type="project" value="TreeGrafter"/>
</dbReference>
<accession>A0A4Q9VP83</accession>
<dbReference type="GO" id="GO:0042840">
    <property type="term" value="P:D-glucuronate catabolic process"/>
    <property type="evidence" value="ECO:0007669"/>
    <property type="project" value="TreeGrafter"/>
</dbReference>